<feature type="compositionally biased region" description="Acidic residues" evidence="1">
    <location>
        <begin position="81"/>
        <end position="91"/>
    </location>
</feature>
<dbReference type="Proteomes" id="UP000003730">
    <property type="component" value="Unassembled WGS sequence"/>
</dbReference>
<dbReference type="eggNOG" id="COG0810">
    <property type="taxonomic scope" value="Bacteria"/>
</dbReference>
<accession>G2EHE6</accession>
<name>G2EHE6_9FLAO</name>
<dbReference type="EMBL" id="AFXZ01000067">
    <property type="protein sequence ID" value="EGV42103.2"/>
    <property type="molecule type" value="Genomic_DNA"/>
</dbReference>
<evidence type="ECO:0008006" key="4">
    <source>
        <dbReference type="Google" id="ProtNLM"/>
    </source>
</evidence>
<evidence type="ECO:0000256" key="1">
    <source>
        <dbReference type="SAM" id="MobiDB-lite"/>
    </source>
</evidence>
<sequence length="218" mass="24576">MLFGFHITQHREKLAESYYVMEPKTEKELEAETLEKIAAEQTEKAETNKAYNETEDYKKFSQAYQPIAPPKDYEYTKPDTATEETTSEDTGEGFSSEINEDLMTSYNEANAVLKQQQGNLAAQSVNNKSSMHYSLVGRTHKYLPTPIYLCDVGGKVVVNIAVNNKGIVTKSTINKAASVNNDCLHEHAIEYANESRFSIDNSKKTQLGSITFYFEGKR</sequence>
<protein>
    <recommendedName>
        <fullName evidence="4">Energy transducer TonB</fullName>
    </recommendedName>
</protein>
<feature type="region of interest" description="Disordered" evidence="1">
    <location>
        <begin position="61"/>
        <end position="94"/>
    </location>
</feature>
<reference evidence="2 3" key="1">
    <citation type="journal article" date="2008" name="Int. J. Syst. Evol. Microbiol.">
        <title>Bizionia argentinensis sp. nov., isolated from surface marine water in Antarctica.</title>
        <authorList>
            <person name="Bercovich A."/>
            <person name="Vazquez S.C."/>
            <person name="Yankilevich P."/>
            <person name="Coria S.H."/>
            <person name="Foti M."/>
            <person name="Hernandez E."/>
            <person name="Vidal A."/>
            <person name="Ruberto L."/>
            <person name="Melo C."/>
            <person name="Marenssi S."/>
            <person name="Criscuolo M."/>
            <person name="Memoli M."/>
            <person name="Arguelles M."/>
            <person name="Mac Cormack W.P."/>
        </authorList>
    </citation>
    <scope>NUCLEOTIDE SEQUENCE [LARGE SCALE GENOMIC DNA]</scope>
    <source>
        <strain evidence="2 3">JUB59</strain>
    </source>
</reference>
<dbReference type="AlphaFoldDB" id="G2EHE6"/>
<gene>
    <name evidence="2" type="ORF">BZARG_532</name>
</gene>
<evidence type="ECO:0000313" key="3">
    <source>
        <dbReference type="Proteomes" id="UP000003730"/>
    </source>
</evidence>
<keyword evidence="3" id="KW-1185">Reference proteome</keyword>
<comment type="caution">
    <text evidence="2">The sequence shown here is derived from an EMBL/GenBank/DDBJ whole genome shotgun (WGS) entry which is preliminary data.</text>
</comment>
<evidence type="ECO:0000313" key="2">
    <source>
        <dbReference type="EMBL" id="EGV42103.2"/>
    </source>
</evidence>
<dbReference type="STRING" id="1046627.BZARG_532"/>
<dbReference type="OrthoDB" id="9786892at2"/>
<proteinExistence type="predicted"/>
<organism evidence="2 3">
    <name type="scientific">Bizionia argentinensis JUB59</name>
    <dbReference type="NCBI Taxonomy" id="1046627"/>
    <lineage>
        <taxon>Bacteria</taxon>
        <taxon>Pseudomonadati</taxon>
        <taxon>Bacteroidota</taxon>
        <taxon>Flavobacteriia</taxon>
        <taxon>Flavobacteriales</taxon>
        <taxon>Flavobacteriaceae</taxon>
        <taxon>Bizionia</taxon>
    </lineage>
</organism>